<keyword evidence="1" id="KW-0472">Membrane</keyword>
<feature type="transmembrane region" description="Helical" evidence="1">
    <location>
        <begin position="58"/>
        <end position="91"/>
    </location>
</feature>
<evidence type="ECO:0000313" key="2">
    <source>
        <dbReference type="EMBL" id="MDI6098184.1"/>
    </source>
</evidence>
<accession>A0ABT6WEN0</accession>
<dbReference type="Proteomes" id="UP001241758">
    <property type="component" value="Unassembled WGS sequence"/>
</dbReference>
<reference evidence="2 3" key="1">
    <citation type="submission" date="2023-05" db="EMBL/GenBank/DDBJ databases">
        <title>Actinoplanes sp. NEAU-A12 genome sequencing.</title>
        <authorList>
            <person name="Wang Z.-S."/>
        </authorList>
    </citation>
    <scope>NUCLEOTIDE SEQUENCE [LARGE SCALE GENOMIC DNA]</scope>
    <source>
        <strain evidence="2 3">NEAU-A12</strain>
    </source>
</reference>
<dbReference type="EMBL" id="JASCTH010000003">
    <property type="protein sequence ID" value="MDI6098184.1"/>
    <property type="molecule type" value="Genomic_DNA"/>
</dbReference>
<comment type="caution">
    <text evidence="2">The sequence shown here is derived from an EMBL/GenBank/DDBJ whole genome shotgun (WGS) entry which is preliminary data.</text>
</comment>
<organism evidence="2 3">
    <name type="scientific">Actinoplanes sandaracinus</name>
    <dbReference type="NCBI Taxonomy" id="3045177"/>
    <lineage>
        <taxon>Bacteria</taxon>
        <taxon>Bacillati</taxon>
        <taxon>Actinomycetota</taxon>
        <taxon>Actinomycetes</taxon>
        <taxon>Micromonosporales</taxon>
        <taxon>Micromonosporaceae</taxon>
        <taxon>Actinoplanes</taxon>
    </lineage>
</organism>
<keyword evidence="1" id="KW-0812">Transmembrane</keyword>
<proteinExistence type="predicted"/>
<dbReference type="RefSeq" id="WP_282757713.1">
    <property type="nucleotide sequence ID" value="NZ_JASCTH010000003.1"/>
</dbReference>
<keyword evidence="1" id="KW-1133">Transmembrane helix</keyword>
<protein>
    <submittedName>
        <fullName evidence="2">DUF3307 domain-containing protein</fullName>
    </submittedName>
</protein>
<sequence length="141" mass="15359">MSNSAVVFAVSIGTLVAAHQLADHIFQTDSEAGAKAAHGWHGWRHLLRHVTTYHLTALVMLLLTVTVLDVPVTVTGMVAGIGFSAVTHAFLDRRWPVRWILQHLGASGFADRQTPICGMYLADQALHYACLWVSALLIASF</sequence>
<dbReference type="InterPro" id="IPR021737">
    <property type="entry name" value="Phage_phiKZ_Orf197"/>
</dbReference>
<evidence type="ECO:0000313" key="3">
    <source>
        <dbReference type="Proteomes" id="UP001241758"/>
    </source>
</evidence>
<keyword evidence="3" id="KW-1185">Reference proteome</keyword>
<gene>
    <name evidence="2" type="ORF">QLQ12_06150</name>
</gene>
<dbReference type="Pfam" id="PF11750">
    <property type="entry name" value="DUF3307"/>
    <property type="match status" value="1"/>
</dbReference>
<name>A0ABT6WEN0_9ACTN</name>
<evidence type="ECO:0000256" key="1">
    <source>
        <dbReference type="SAM" id="Phobius"/>
    </source>
</evidence>